<evidence type="ECO:0000313" key="3">
    <source>
        <dbReference type="EMBL" id="TVY50736.1"/>
    </source>
</evidence>
<dbReference type="EMBL" id="QGMG01001021">
    <property type="protein sequence ID" value="TVY50736.1"/>
    <property type="molecule type" value="Genomic_DNA"/>
</dbReference>
<dbReference type="SUPFAM" id="SSF54909">
    <property type="entry name" value="Dimeric alpha+beta barrel"/>
    <property type="match status" value="1"/>
</dbReference>
<evidence type="ECO:0000259" key="2">
    <source>
        <dbReference type="Pfam" id="PF07110"/>
    </source>
</evidence>
<evidence type="ECO:0000256" key="1">
    <source>
        <dbReference type="ARBA" id="ARBA00005986"/>
    </source>
</evidence>
<sequence>MAVRVTLLIKKLDTLTDEEFHNYWEGPHAQIFLGVPIVKEKILKNQPQAANRTTFHVDKTTSAALAAQGLPVAEYDGEVNLWAASLEDIMAMYTDPEYQRLVLPDGEVFSKTKESKIMIGYDKDFVANGKVL</sequence>
<gene>
    <name evidence="3" type="ORF">LCER1_G006093</name>
</gene>
<accession>A0A7D8YPU8</accession>
<reference evidence="3 4" key="1">
    <citation type="submission" date="2018-05" db="EMBL/GenBank/DDBJ databases">
        <title>Whole genome sequencing for identification of molecular markers to develop diagnostic detection tools for the regulated plant pathogen Lachnellula willkommii.</title>
        <authorList>
            <person name="Giroux E."/>
            <person name="Bilodeau G."/>
        </authorList>
    </citation>
    <scope>NUCLEOTIDE SEQUENCE [LARGE SCALE GENOMIC DNA]</scope>
    <source>
        <strain evidence="3 4">CBS 625.97</strain>
    </source>
</reference>
<dbReference type="Pfam" id="PF07110">
    <property type="entry name" value="EthD"/>
    <property type="match status" value="1"/>
</dbReference>
<evidence type="ECO:0000313" key="4">
    <source>
        <dbReference type="Proteomes" id="UP000481288"/>
    </source>
</evidence>
<proteinExistence type="inferred from homology"/>
<keyword evidence="4" id="KW-1185">Reference proteome</keyword>
<protein>
    <recommendedName>
        <fullName evidence="2">EthD domain-containing protein</fullName>
    </recommendedName>
</protein>
<dbReference type="OrthoDB" id="3183782at2759"/>
<organism evidence="3 4">
    <name type="scientific">Lachnellula cervina</name>
    <dbReference type="NCBI Taxonomy" id="1316786"/>
    <lineage>
        <taxon>Eukaryota</taxon>
        <taxon>Fungi</taxon>
        <taxon>Dikarya</taxon>
        <taxon>Ascomycota</taxon>
        <taxon>Pezizomycotina</taxon>
        <taxon>Leotiomycetes</taxon>
        <taxon>Helotiales</taxon>
        <taxon>Lachnaceae</taxon>
        <taxon>Lachnellula</taxon>
    </lineage>
</organism>
<comment type="caution">
    <text evidence="3">The sequence shown here is derived from an EMBL/GenBank/DDBJ whole genome shotgun (WGS) entry which is preliminary data.</text>
</comment>
<dbReference type="Gene3D" id="3.30.70.100">
    <property type="match status" value="1"/>
</dbReference>
<feature type="domain" description="EthD" evidence="2">
    <location>
        <begin position="14"/>
        <end position="110"/>
    </location>
</feature>
<dbReference type="Proteomes" id="UP000481288">
    <property type="component" value="Unassembled WGS sequence"/>
</dbReference>
<dbReference type="InterPro" id="IPR009799">
    <property type="entry name" value="EthD_dom"/>
</dbReference>
<comment type="similarity">
    <text evidence="1">Belongs to the tpcK family.</text>
</comment>
<dbReference type="GO" id="GO:0016491">
    <property type="term" value="F:oxidoreductase activity"/>
    <property type="evidence" value="ECO:0007669"/>
    <property type="project" value="InterPro"/>
</dbReference>
<dbReference type="InterPro" id="IPR011008">
    <property type="entry name" value="Dimeric_a/b-barrel"/>
</dbReference>
<dbReference type="AlphaFoldDB" id="A0A7D8YPU8"/>
<name>A0A7D8YPU8_9HELO</name>